<evidence type="ECO:0000313" key="1">
    <source>
        <dbReference type="EMBL" id="KAJ9648677.1"/>
    </source>
</evidence>
<dbReference type="EMBL" id="JAPDRP010000002">
    <property type="protein sequence ID" value="KAJ9648677.1"/>
    <property type="molecule type" value="Genomic_DNA"/>
</dbReference>
<name>A0ACC2ZMF2_9PEZI</name>
<organism evidence="1 2">
    <name type="scientific">Coniosporium tulheliwenetii</name>
    <dbReference type="NCBI Taxonomy" id="3383036"/>
    <lineage>
        <taxon>Eukaryota</taxon>
        <taxon>Fungi</taxon>
        <taxon>Dikarya</taxon>
        <taxon>Ascomycota</taxon>
        <taxon>Pezizomycotina</taxon>
        <taxon>Dothideomycetes</taxon>
        <taxon>Dothideomycetes incertae sedis</taxon>
        <taxon>Coniosporium</taxon>
    </lineage>
</organism>
<protein>
    <submittedName>
        <fullName evidence="1">Uncharacterized protein</fullName>
    </submittedName>
</protein>
<comment type="caution">
    <text evidence="1">The sequence shown here is derived from an EMBL/GenBank/DDBJ whole genome shotgun (WGS) entry which is preliminary data.</text>
</comment>
<keyword evidence="2" id="KW-1185">Reference proteome</keyword>
<evidence type="ECO:0000313" key="2">
    <source>
        <dbReference type="Proteomes" id="UP001172680"/>
    </source>
</evidence>
<dbReference type="Proteomes" id="UP001172680">
    <property type="component" value="Unassembled WGS sequence"/>
</dbReference>
<accession>A0ACC2ZMF2</accession>
<reference evidence="1" key="1">
    <citation type="submission" date="2022-10" db="EMBL/GenBank/DDBJ databases">
        <title>Culturing micro-colonial fungi from biological soil crusts in the Mojave desert and describing Neophaeococcomyces mojavensis, and introducing the new genera and species Taxawa tesnikishii.</title>
        <authorList>
            <person name="Kurbessoian T."/>
            <person name="Stajich J.E."/>
        </authorList>
    </citation>
    <scope>NUCLEOTIDE SEQUENCE</scope>
    <source>
        <strain evidence="1">JES_115</strain>
    </source>
</reference>
<gene>
    <name evidence="1" type="ORF">H2199_000590</name>
</gene>
<proteinExistence type="predicted"/>
<sequence>MIASNAGLYTPRNSASSLWTNWRSCFLKSVLRNTLYRSNSAYVYSASTYILKWGGSPASQSSHADLNYKNRCHSTLTRQNP</sequence>